<reference evidence="4" key="1">
    <citation type="journal article" date="2018" name="DNA Res.">
        <title>Multiple hybrid de novo genome assembly of finger millet, an orphan allotetraploid crop.</title>
        <authorList>
            <person name="Hatakeyama M."/>
            <person name="Aluri S."/>
            <person name="Balachadran M.T."/>
            <person name="Sivarajan S.R."/>
            <person name="Patrignani A."/>
            <person name="Gruter S."/>
            <person name="Poveda L."/>
            <person name="Shimizu-Inatsugi R."/>
            <person name="Baeten J."/>
            <person name="Francoijs K.J."/>
            <person name="Nataraja K.N."/>
            <person name="Reddy Y.A.N."/>
            <person name="Phadnis S."/>
            <person name="Ravikumar R.L."/>
            <person name="Schlapbach R."/>
            <person name="Sreeman S.M."/>
            <person name="Shimizu K.K."/>
        </authorList>
    </citation>
    <scope>NUCLEOTIDE SEQUENCE</scope>
</reference>
<reference evidence="4" key="2">
    <citation type="submission" date="2021-12" db="EMBL/GenBank/DDBJ databases">
        <title>Resequencing data analysis of finger millet.</title>
        <authorList>
            <person name="Hatakeyama M."/>
            <person name="Aluri S."/>
            <person name="Balachadran M.T."/>
            <person name="Sivarajan S.R."/>
            <person name="Poveda L."/>
            <person name="Shimizu-Inatsugi R."/>
            <person name="Schlapbach R."/>
            <person name="Sreeman S.M."/>
            <person name="Shimizu K.K."/>
        </authorList>
    </citation>
    <scope>NUCLEOTIDE SEQUENCE</scope>
</reference>
<feature type="domain" description="Terpene synthase N-terminal" evidence="2">
    <location>
        <begin position="3"/>
        <end position="138"/>
    </location>
</feature>
<evidence type="ECO:0000313" key="4">
    <source>
        <dbReference type="EMBL" id="GJM84974.1"/>
    </source>
</evidence>
<keyword evidence="5" id="KW-1185">Reference proteome</keyword>
<dbReference type="PANTHER" id="PTHR31225">
    <property type="entry name" value="OS04G0344100 PROTEIN-RELATED"/>
    <property type="match status" value="1"/>
</dbReference>
<dbReference type="Proteomes" id="UP001054889">
    <property type="component" value="Unassembled WGS sequence"/>
</dbReference>
<dbReference type="InterPro" id="IPR008930">
    <property type="entry name" value="Terpenoid_cyclase/PrenylTrfase"/>
</dbReference>
<keyword evidence="1" id="KW-0479">Metal-binding</keyword>
<proteinExistence type="predicted"/>
<dbReference type="SUPFAM" id="SSF48576">
    <property type="entry name" value="Terpenoid synthases"/>
    <property type="match status" value="1"/>
</dbReference>
<dbReference type="SUPFAM" id="SSF48239">
    <property type="entry name" value="Terpenoid cyclases/Protein prenyltransferases"/>
    <property type="match status" value="1"/>
</dbReference>
<gene>
    <name evidence="4" type="primary">ga00696</name>
    <name evidence="4" type="ORF">PR202_ga00696</name>
</gene>
<dbReference type="PANTHER" id="PTHR31225:SF52">
    <property type="entry name" value="ALPHA-HUMULENE_(-)-(E)-BETA-CARYOPHYLLENE SYNTHASE"/>
    <property type="match status" value="1"/>
</dbReference>
<evidence type="ECO:0000313" key="5">
    <source>
        <dbReference type="Proteomes" id="UP001054889"/>
    </source>
</evidence>
<dbReference type="Pfam" id="PF03936">
    <property type="entry name" value="Terpene_synth_C"/>
    <property type="match status" value="1"/>
</dbReference>
<evidence type="ECO:0000256" key="1">
    <source>
        <dbReference type="ARBA" id="ARBA00022723"/>
    </source>
</evidence>
<dbReference type="Gene3D" id="1.50.10.130">
    <property type="entry name" value="Terpene synthase, N-terminal domain"/>
    <property type="match status" value="1"/>
</dbReference>
<evidence type="ECO:0000259" key="2">
    <source>
        <dbReference type="Pfam" id="PF01397"/>
    </source>
</evidence>
<dbReference type="GO" id="GO:0000287">
    <property type="term" value="F:magnesium ion binding"/>
    <property type="evidence" value="ECO:0007669"/>
    <property type="project" value="InterPro"/>
</dbReference>
<dbReference type="InterPro" id="IPR050148">
    <property type="entry name" value="Terpene_synthase-like"/>
</dbReference>
<dbReference type="InterPro" id="IPR005630">
    <property type="entry name" value="Terpene_synthase_metal-bd"/>
</dbReference>
<evidence type="ECO:0000259" key="3">
    <source>
        <dbReference type="Pfam" id="PF03936"/>
    </source>
</evidence>
<dbReference type="Pfam" id="PF01397">
    <property type="entry name" value="Terpene_synth"/>
    <property type="match status" value="1"/>
</dbReference>
<organism evidence="4 5">
    <name type="scientific">Eleusine coracana subsp. coracana</name>
    <dbReference type="NCBI Taxonomy" id="191504"/>
    <lineage>
        <taxon>Eukaryota</taxon>
        <taxon>Viridiplantae</taxon>
        <taxon>Streptophyta</taxon>
        <taxon>Embryophyta</taxon>
        <taxon>Tracheophyta</taxon>
        <taxon>Spermatophyta</taxon>
        <taxon>Magnoliopsida</taxon>
        <taxon>Liliopsida</taxon>
        <taxon>Poales</taxon>
        <taxon>Poaceae</taxon>
        <taxon>PACMAD clade</taxon>
        <taxon>Chloridoideae</taxon>
        <taxon>Cynodonteae</taxon>
        <taxon>Eleusininae</taxon>
        <taxon>Eleusine</taxon>
    </lineage>
</organism>
<dbReference type="InterPro" id="IPR008949">
    <property type="entry name" value="Isoprenoid_synthase_dom_sf"/>
</dbReference>
<dbReference type="GO" id="GO:0010333">
    <property type="term" value="F:terpene synthase activity"/>
    <property type="evidence" value="ECO:0007669"/>
    <property type="project" value="InterPro"/>
</dbReference>
<dbReference type="GO" id="GO:0016114">
    <property type="term" value="P:terpenoid biosynthetic process"/>
    <property type="evidence" value="ECO:0007669"/>
    <property type="project" value="InterPro"/>
</dbReference>
<dbReference type="Gene3D" id="1.10.600.10">
    <property type="entry name" value="Farnesyl Diphosphate Synthase"/>
    <property type="match status" value="1"/>
</dbReference>
<sequence length="289" mass="33954">MLKRAEVLKEEVRIIVSRSFTLSLHHRLQLIDTLERLCLDYLFEEEIETALAEVSTANVSGCDLQTVALWFYLLQKHGYRVSPDVFVRFRDEEGRFLARSPMDLLNLYCAASLRTHGEVVLDEAMLFARKKLEATLPSMEGSVAREIKLSFEIPLPRRVGIYDLKDQISRYENEATVNEAVIKLAKLNSNIMQLHYQRELEIITRWWKDLHIESKLPFVRDRIVECYWWMLGVYFEPCYSRGRIILIRVIAIATIFDDIYDSYGTSQECELFTKCIERWASSFLEKYSI</sequence>
<protein>
    <submittedName>
        <fullName evidence="4">Uncharacterized protein</fullName>
    </submittedName>
</protein>
<dbReference type="InterPro" id="IPR001906">
    <property type="entry name" value="Terpene_synth_N"/>
</dbReference>
<feature type="domain" description="Terpene synthase metal-binding" evidence="3">
    <location>
        <begin position="208"/>
        <end position="286"/>
    </location>
</feature>
<accession>A0AAV5BEP6</accession>
<dbReference type="EMBL" id="BQKI01000001">
    <property type="protein sequence ID" value="GJM84974.1"/>
    <property type="molecule type" value="Genomic_DNA"/>
</dbReference>
<comment type="caution">
    <text evidence="4">The sequence shown here is derived from an EMBL/GenBank/DDBJ whole genome shotgun (WGS) entry which is preliminary data.</text>
</comment>
<name>A0AAV5BEP6_ELECO</name>
<dbReference type="InterPro" id="IPR036965">
    <property type="entry name" value="Terpene_synth_N_sf"/>
</dbReference>
<dbReference type="AlphaFoldDB" id="A0AAV5BEP6"/>